<name>A0A8J9YVL3_BRALA</name>
<evidence type="ECO:0000313" key="3">
    <source>
        <dbReference type="Proteomes" id="UP000838412"/>
    </source>
</evidence>
<proteinExistence type="predicted"/>
<organism evidence="2 3">
    <name type="scientific">Branchiostoma lanceolatum</name>
    <name type="common">Common lancelet</name>
    <name type="synonym">Amphioxus lanceolatum</name>
    <dbReference type="NCBI Taxonomy" id="7740"/>
    <lineage>
        <taxon>Eukaryota</taxon>
        <taxon>Metazoa</taxon>
        <taxon>Chordata</taxon>
        <taxon>Cephalochordata</taxon>
        <taxon>Leptocardii</taxon>
        <taxon>Amphioxiformes</taxon>
        <taxon>Branchiostomatidae</taxon>
        <taxon>Branchiostoma</taxon>
    </lineage>
</organism>
<keyword evidence="3" id="KW-1185">Reference proteome</keyword>
<reference evidence="2" key="1">
    <citation type="submission" date="2022-01" db="EMBL/GenBank/DDBJ databases">
        <authorList>
            <person name="Braso-Vives M."/>
        </authorList>
    </citation>
    <scope>NUCLEOTIDE SEQUENCE</scope>
</reference>
<sequence>MKADWSPYVNQHYLLQADEPVVRFRYGIDGRPQNKNNIICAVIACITPTRRVEEAVRLRREEGQARTMGSYPGRCRDGGRIGKTRVVTLQKEGTSEGSGASRVNKIENDLGATAGEEADGLDDKNVVAAQNNLAVYYDKASGQVRLGGAPSTSRAPVPPTTAGVGIDRVHIRLLREEEGCQPYEGLYRRLWEDYPPPLEPITPVKQEFDLVRTWLSLFPKHDRSVVPWPMEAEELPIRCDRILQELDTSKQSNITYKRNINKLKKELKQKEDKVHLRREERQARTMGSYPGRCRDGGRIAKTRVVTLQKEGTSGGPVHLGLIRLKMIWARRLERRRTVVTTRTWWPPRTISQSTMIRPADRSASGARRPPAGHLFLRPPPVEGDERTNERTLRKLKWDLEDRQTVLRQIGVGIDRVHIRLLREEEGCQPYEGLYRRLWEDYPPPLEPITPVKQEFDLARTRLSLFPKHDRSVVPWPMEAEELPIRCDRVYARPEDLPEVVACLQWNVESRDEWNRQGQKEIWRLLQRLDGSTNHPKLCQLIELPHDDLCRLIMQGSVPPYTEPDFDFDAGANAGADVEGDLSALCDFEELRTARAQLSQKRRGLAAGCGEGGYATRPFQDIHRLLTEDFGGHPDGIIVIPFPGFQPEGGRDFDFAAAIANLEDSVDHLRYRVSEER</sequence>
<feature type="compositionally biased region" description="Basic and acidic residues" evidence="1">
    <location>
        <begin position="271"/>
        <end position="283"/>
    </location>
</feature>
<evidence type="ECO:0000313" key="2">
    <source>
        <dbReference type="EMBL" id="CAH1242601.1"/>
    </source>
</evidence>
<protein>
    <submittedName>
        <fullName evidence="2">Hypp6875 protein</fullName>
    </submittedName>
</protein>
<accession>A0A8J9YVL3</accession>
<dbReference type="Proteomes" id="UP000838412">
    <property type="component" value="Chromosome 12"/>
</dbReference>
<dbReference type="EMBL" id="OV696697">
    <property type="protein sequence ID" value="CAH1242601.1"/>
    <property type="molecule type" value="Genomic_DNA"/>
</dbReference>
<feature type="region of interest" description="Disordered" evidence="1">
    <location>
        <begin position="271"/>
        <end position="295"/>
    </location>
</feature>
<evidence type="ECO:0000256" key="1">
    <source>
        <dbReference type="SAM" id="MobiDB-lite"/>
    </source>
</evidence>
<gene>
    <name evidence="2" type="primary">Hypp6875</name>
    <name evidence="2" type="ORF">BLAG_LOCUS5880</name>
</gene>
<feature type="region of interest" description="Disordered" evidence="1">
    <location>
        <begin position="357"/>
        <end position="387"/>
    </location>
</feature>
<dbReference type="AlphaFoldDB" id="A0A8J9YVL3"/>